<evidence type="ECO:0000256" key="3">
    <source>
        <dbReference type="PROSITE-ProRule" id="PRU00023"/>
    </source>
</evidence>
<dbReference type="InterPro" id="IPR036770">
    <property type="entry name" value="Ankyrin_rpt-contain_sf"/>
</dbReference>
<dbReference type="Gene3D" id="1.25.40.20">
    <property type="entry name" value="Ankyrin repeat-containing domain"/>
    <property type="match status" value="1"/>
</dbReference>
<dbReference type="PANTHER" id="PTHR24126:SF14">
    <property type="entry name" value="ANK_REP_REGION DOMAIN-CONTAINING PROTEIN"/>
    <property type="match status" value="1"/>
</dbReference>
<keyword evidence="1" id="KW-0677">Repeat</keyword>
<reference evidence="4 5" key="1">
    <citation type="submission" date="2019-07" db="EMBL/GenBank/DDBJ databases">
        <title>Genomics analysis of Aphanomyces spp. identifies a new class of oomycete effector associated with host adaptation.</title>
        <authorList>
            <person name="Gaulin E."/>
        </authorList>
    </citation>
    <scope>NUCLEOTIDE SEQUENCE [LARGE SCALE GENOMIC DNA]</scope>
    <source>
        <strain evidence="4 5">ATCC 201684</strain>
    </source>
</reference>
<organism evidence="4 5">
    <name type="scientific">Aphanomyces euteiches</name>
    <dbReference type="NCBI Taxonomy" id="100861"/>
    <lineage>
        <taxon>Eukaryota</taxon>
        <taxon>Sar</taxon>
        <taxon>Stramenopiles</taxon>
        <taxon>Oomycota</taxon>
        <taxon>Saprolegniomycetes</taxon>
        <taxon>Saprolegniales</taxon>
        <taxon>Verrucalvaceae</taxon>
        <taxon>Aphanomyces</taxon>
    </lineage>
</organism>
<proteinExistence type="predicted"/>
<gene>
    <name evidence="4" type="ORF">Ae201684_004682</name>
</gene>
<dbReference type="Pfam" id="PF12796">
    <property type="entry name" value="Ank_2"/>
    <property type="match status" value="1"/>
</dbReference>
<comment type="caution">
    <text evidence="4">The sequence shown here is derived from an EMBL/GenBank/DDBJ whole genome shotgun (WGS) entry which is preliminary data.</text>
</comment>
<keyword evidence="5" id="KW-1185">Reference proteome</keyword>
<evidence type="ECO:0000313" key="5">
    <source>
        <dbReference type="Proteomes" id="UP000481153"/>
    </source>
</evidence>
<dbReference type="SMART" id="SM00248">
    <property type="entry name" value="ANK"/>
    <property type="match status" value="3"/>
</dbReference>
<dbReference type="VEuPathDB" id="FungiDB:AeMF1_002327"/>
<name>A0A6G0XI78_9STRA</name>
<accession>A0A6G0XI78</accession>
<feature type="repeat" description="ANK" evidence="3">
    <location>
        <begin position="70"/>
        <end position="102"/>
    </location>
</feature>
<dbReference type="AlphaFoldDB" id="A0A6G0XI78"/>
<dbReference type="InterPro" id="IPR002110">
    <property type="entry name" value="Ankyrin_rpt"/>
</dbReference>
<dbReference type="PROSITE" id="PS50297">
    <property type="entry name" value="ANK_REP_REGION"/>
    <property type="match status" value="1"/>
</dbReference>
<dbReference type="EMBL" id="VJMJ01000062">
    <property type="protein sequence ID" value="KAF0739796.1"/>
    <property type="molecule type" value="Genomic_DNA"/>
</dbReference>
<protein>
    <submittedName>
        <fullName evidence="4">Uncharacterized protein</fullName>
    </submittedName>
</protein>
<evidence type="ECO:0000256" key="1">
    <source>
        <dbReference type="ARBA" id="ARBA00022737"/>
    </source>
</evidence>
<dbReference type="SUPFAM" id="SSF48403">
    <property type="entry name" value="Ankyrin repeat"/>
    <property type="match status" value="1"/>
</dbReference>
<dbReference type="PROSITE" id="PS50088">
    <property type="entry name" value="ANK_REPEAT"/>
    <property type="match status" value="1"/>
</dbReference>
<evidence type="ECO:0000313" key="4">
    <source>
        <dbReference type="EMBL" id="KAF0739796.1"/>
    </source>
</evidence>
<dbReference type="Proteomes" id="UP000481153">
    <property type="component" value="Unassembled WGS sequence"/>
</dbReference>
<evidence type="ECO:0000256" key="2">
    <source>
        <dbReference type="ARBA" id="ARBA00023043"/>
    </source>
</evidence>
<sequence>MDKLFPDDDEWTLEAVKESLKASNGEDVNARSAITGRAILHEACIRGKKDIVQYLLNHTTCDLEVRTMLGHATPLHLAAQAGERSIAFLLLSHGANATARDRFGATPLHYCTKRSVAVHLTQFGAKILTANFKRKTAAAMIQANEFADAELKAFVMELADVEYRAVRRKTQAPRS</sequence>
<dbReference type="PANTHER" id="PTHR24126">
    <property type="entry name" value="ANKYRIN REPEAT, PH AND SEC7 DOMAIN CONTAINING PROTEIN SECG-RELATED"/>
    <property type="match status" value="1"/>
</dbReference>
<keyword evidence="2 3" id="KW-0040">ANK repeat</keyword>